<feature type="transmembrane region" description="Helical" evidence="1">
    <location>
        <begin position="225"/>
        <end position="248"/>
    </location>
</feature>
<feature type="transmembrane region" description="Helical" evidence="1">
    <location>
        <begin position="193"/>
        <end position="213"/>
    </location>
</feature>
<proteinExistence type="predicted"/>
<dbReference type="InterPro" id="IPR047928">
    <property type="entry name" value="Perm_prefix_1"/>
</dbReference>
<accession>A0AA47I465</accession>
<dbReference type="RefSeq" id="WP_216124748.1">
    <property type="nucleotide sequence ID" value="NZ_CP086239.1"/>
</dbReference>
<name>A0AA47I465_9CLOT</name>
<evidence type="ECO:0000256" key="1">
    <source>
        <dbReference type="SAM" id="Phobius"/>
    </source>
</evidence>
<feature type="transmembrane region" description="Helical" evidence="1">
    <location>
        <begin position="89"/>
        <end position="108"/>
    </location>
</feature>
<evidence type="ECO:0000313" key="2">
    <source>
        <dbReference type="EMBL" id="WAG58897.1"/>
    </source>
</evidence>
<dbReference type="Proteomes" id="UP001164733">
    <property type="component" value="Chromosome"/>
</dbReference>
<sequence>MSGFEVYIKDILNERGINEHDKKDLEFEIKDHLILLKNEYLDKGLSENEAIKLSIKDFGESNSIGNSIKNNLPSHNKYPDFTFREKIQCLSEMFLIYFLLLFSCVTFLEKYVNSIFFYVCAALVVTLTSFLFINKKVNNDKNKVKNIIRINIQFFIIEKIVMSLFFIIALPIRGGTNILETKLPLMNFYIFNWIYIIGFILLTLISVIITKYVMNKVTHNIKNNYNNTITSTILFIASILFIIMYILIPNRFYVLRKILISIMGSDITDVSRNAFFMVINNNFIIPNIGLIILIILCIRLVLHIKKKGFKSIL</sequence>
<dbReference type="NCBIfam" id="NF038403">
    <property type="entry name" value="perm_prefix_1"/>
    <property type="match status" value="1"/>
</dbReference>
<organism evidence="2 3">
    <name type="scientific">Clostridium estertheticum</name>
    <dbReference type="NCBI Taxonomy" id="238834"/>
    <lineage>
        <taxon>Bacteria</taxon>
        <taxon>Bacillati</taxon>
        <taxon>Bacillota</taxon>
        <taxon>Clostridia</taxon>
        <taxon>Eubacteriales</taxon>
        <taxon>Clostridiaceae</taxon>
        <taxon>Clostridium</taxon>
    </lineage>
</organism>
<gene>
    <name evidence="2" type="ORF">LL038_14710</name>
</gene>
<feature type="transmembrane region" description="Helical" evidence="1">
    <location>
        <begin position="283"/>
        <end position="302"/>
    </location>
</feature>
<feature type="transmembrane region" description="Helical" evidence="1">
    <location>
        <begin position="114"/>
        <end position="133"/>
    </location>
</feature>
<dbReference type="AlphaFoldDB" id="A0AA47I465"/>
<keyword evidence="1" id="KW-0812">Transmembrane</keyword>
<keyword evidence="1" id="KW-0472">Membrane</keyword>
<dbReference type="EMBL" id="CP086239">
    <property type="protein sequence ID" value="WAG58897.1"/>
    <property type="molecule type" value="Genomic_DNA"/>
</dbReference>
<protein>
    <submittedName>
        <fullName evidence="2">Permease prefix domain 1-containing protein</fullName>
    </submittedName>
</protein>
<evidence type="ECO:0000313" key="3">
    <source>
        <dbReference type="Proteomes" id="UP001164733"/>
    </source>
</evidence>
<feature type="transmembrane region" description="Helical" evidence="1">
    <location>
        <begin position="154"/>
        <end position="173"/>
    </location>
</feature>
<keyword evidence="1" id="KW-1133">Transmembrane helix</keyword>
<reference evidence="2" key="1">
    <citation type="submission" date="2021-11" db="EMBL/GenBank/DDBJ databases">
        <title>Clostridia strains as spoilage organisms.</title>
        <authorList>
            <person name="Wambui J."/>
            <person name="Stevens M.J.A."/>
            <person name="Stephan R."/>
        </authorList>
    </citation>
    <scope>NUCLEOTIDE SEQUENCE</scope>
    <source>
        <strain evidence="2">CF009</strain>
    </source>
</reference>